<feature type="domain" description="DUF659" evidence="2">
    <location>
        <begin position="182"/>
        <end position="320"/>
    </location>
</feature>
<accession>A0A811P0Y8</accession>
<dbReference type="InterPro" id="IPR007021">
    <property type="entry name" value="DUF659"/>
</dbReference>
<comment type="caution">
    <text evidence="3">The sequence shown here is derived from an EMBL/GenBank/DDBJ whole genome shotgun (WGS) entry which is preliminary data.</text>
</comment>
<feature type="compositionally biased region" description="Gly residues" evidence="1">
    <location>
        <begin position="1"/>
        <end position="12"/>
    </location>
</feature>
<dbReference type="AlphaFoldDB" id="A0A811P0Y8"/>
<name>A0A811P0Y8_9POAL</name>
<dbReference type="InterPro" id="IPR012337">
    <property type="entry name" value="RNaseH-like_sf"/>
</dbReference>
<dbReference type="PANTHER" id="PTHR32166:SF81">
    <property type="entry name" value="OS06G0658400 PROTEIN"/>
    <property type="match status" value="1"/>
</dbReference>
<dbReference type="PANTHER" id="PTHR32166">
    <property type="entry name" value="OSJNBA0013A04.12 PROTEIN"/>
    <property type="match status" value="1"/>
</dbReference>
<dbReference type="Pfam" id="PF04937">
    <property type="entry name" value="DUF659"/>
    <property type="match status" value="1"/>
</dbReference>
<evidence type="ECO:0000313" key="4">
    <source>
        <dbReference type="Proteomes" id="UP000604825"/>
    </source>
</evidence>
<keyword evidence="4" id="KW-1185">Reference proteome</keyword>
<reference evidence="3" key="1">
    <citation type="submission" date="2020-10" db="EMBL/GenBank/DDBJ databases">
        <authorList>
            <person name="Han B."/>
            <person name="Lu T."/>
            <person name="Zhao Q."/>
            <person name="Huang X."/>
            <person name="Zhao Y."/>
        </authorList>
    </citation>
    <scope>NUCLEOTIDE SEQUENCE</scope>
</reference>
<evidence type="ECO:0000259" key="2">
    <source>
        <dbReference type="Pfam" id="PF04937"/>
    </source>
</evidence>
<dbReference type="OrthoDB" id="1925573at2759"/>
<proteinExistence type="predicted"/>
<sequence>MGRGAGRGGVRSGGSVRAPTLEKAAAAREGELRASDSVDAPVAVACVGEKGNVVVFSRNRETLKKGGRGIGKCPNVTYEMLSEMRKEIKRCKNLVERSKSRTISLPIAPSSSNTVDSNKRNKRGHVSALEKAWALEDRKHLDALISRAIYSGGVSFNFLRNPYLREAFTFACSCNMQGYVFPSYNRVREGLLKQERRHRETLLGSTKSTWAKKGVIICSDGWSYPQRRPIINFVVVSDKAPMFLRANNCEGQYKSKEYIAEKLRGIIEEVGRHNVVQIITDNATNCKGVGLIIESEYDNIFWTPYVVHTLNLAMKSICEPKIGNNPSDEEIFAWGKLEFIHDVKTEAAMIKNFIMNHGMRLSMFNEFSRLKLLSIAETRFASVVCMLKRFVEGKQEDEESSLYSVIYDILIARWIKGNNPLHCLAHSLNPRYYSKKWLDEGVGREPPHKDKERAEDLVFMHTNLRHLSRRTNAYKTGETRMWDVGGDSFDSLGGIGILEVADLSLDEPELEALTFGLITLQVDVADENETIEE</sequence>
<dbReference type="EMBL" id="CAJGYO010000005">
    <property type="protein sequence ID" value="CAD6231539.1"/>
    <property type="molecule type" value="Genomic_DNA"/>
</dbReference>
<dbReference type="Proteomes" id="UP000604825">
    <property type="component" value="Unassembled WGS sequence"/>
</dbReference>
<feature type="region of interest" description="Disordered" evidence="1">
    <location>
        <begin position="1"/>
        <end position="21"/>
    </location>
</feature>
<dbReference type="SUPFAM" id="SSF53098">
    <property type="entry name" value="Ribonuclease H-like"/>
    <property type="match status" value="1"/>
</dbReference>
<evidence type="ECO:0000256" key="1">
    <source>
        <dbReference type="SAM" id="MobiDB-lite"/>
    </source>
</evidence>
<organism evidence="3 4">
    <name type="scientific">Miscanthus lutarioriparius</name>
    <dbReference type="NCBI Taxonomy" id="422564"/>
    <lineage>
        <taxon>Eukaryota</taxon>
        <taxon>Viridiplantae</taxon>
        <taxon>Streptophyta</taxon>
        <taxon>Embryophyta</taxon>
        <taxon>Tracheophyta</taxon>
        <taxon>Spermatophyta</taxon>
        <taxon>Magnoliopsida</taxon>
        <taxon>Liliopsida</taxon>
        <taxon>Poales</taxon>
        <taxon>Poaceae</taxon>
        <taxon>PACMAD clade</taxon>
        <taxon>Panicoideae</taxon>
        <taxon>Andropogonodae</taxon>
        <taxon>Andropogoneae</taxon>
        <taxon>Saccharinae</taxon>
        <taxon>Miscanthus</taxon>
    </lineage>
</organism>
<protein>
    <recommendedName>
        <fullName evidence="2">DUF659 domain-containing protein</fullName>
    </recommendedName>
</protein>
<gene>
    <name evidence="3" type="ORF">NCGR_LOCUS21573</name>
</gene>
<evidence type="ECO:0000313" key="3">
    <source>
        <dbReference type="EMBL" id="CAD6231539.1"/>
    </source>
</evidence>